<accession>A0ACC3YI55</accession>
<dbReference type="Proteomes" id="UP000805649">
    <property type="component" value="Unassembled WGS sequence"/>
</dbReference>
<evidence type="ECO:0000313" key="1">
    <source>
        <dbReference type="EMBL" id="KAL0931584.1"/>
    </source>
</evidence>
<protein>
    <submittedName>
        <fullName evidence="1">Uncharacterized protein</fullName>
    </submittedName>
</protein>
<gene>
    <name evidence="1" type="ORF">CTRU02_214319</name>
</gene>
<organism evidence="1 2">
    <name type="scientific">Colletotrichum truncatum</name>
    <name type="common">Anthracnose fungus</name>
    <name type="synonym">Colletotrichum capsici</name>
    <dbReference type="NCBI Taxonomy" id="5467"/>
    <lineage>
        <taxon>Eukaryota</taxon>
        <taxon>Fungi</taxon>
        <taxon>Dikarya</taxon>
        <taxon>Ascomycota</taxon>
        <taxon>Pezizomycotina</taxon>
        <taxon>Sordariomycetes</taxon>
        <taxon>Hypocreomycetidae</taxon>
        <taxon>Glomerellales</taxon>
        <taxon>Glomerellaceae</taxon>
        <taxon>Colletotrichum</taxon>
        <taxon>Colletotrichum truncatum species complex</taxon>
    </lineage>
</organism>
<evidence type="ECO:0000313" key="2">
    <source>
        <dbReference type="Proteomes" id="UP000805649"/>
    </source>
</evidence>
<sequence length="251" mass="29107">MGSASSKQAENESNSKELEWIKSALIALSRTSKQLLAKCNRRDKKTDYLRNIETSSWILKQRLSQISRTDIEHSMETINKLTQCLDTIFNIVQKADQTDEAAVHQDRRRNQIQDMIKERTPWDHSLVERLSFSLSNAVSCWYNLQLTMERLTDEFERDNHMTDEIENLKISKDLQAPDEDSCQFLDKVFSAAQCTCHGSAERDLRLRLGTYRRRGKKPNLTSLCILLGRDIETGPLMRWHELDISTGSRVE</sequence>
<comment type="caution">
    <text evidence="1">The sequence shown here is derived from an EMBL/GenBank/DDBJ whole genome shotgun (WGS) entry which is preliminary data.</text>
</comment>
<keyword evidence="2" id="KW-1185">Reference proteome</keyword>
<proteinExistence type="predicted"/>
<dbReference type="EMBL" id="VUJX02000010">
    <property type="protein sequence ID" value="KAL0931584.1"/>
    <property type="molecule type" value="Genomic_DNA"/>
</dbReference>
<reference evidence="1 2" key="1">
    <citation type="journal article" date="2020" name="Phytopathology">
        <title>Genome Sequence Resources of Colletotrichum truncatum, C. plurivorum, C. musicola, and C. sojae: Four Species Pathogenic to Soybean (Glycine max).</title>
        <authorList>
            <person name="Rogerio F."/>
            <person name="Boufleur T.R."/>
            <person name="Ciampi-Guillardi M."/>
            <person name="Sukno S.A."/>
            <person name="Thon M.R."/>
            <person name="Massola Junior N.S."/>
            <person name="Baroncelli R."/>
        </authorList>
    </citation>
    <scope>NUCLEOTIDE SEQUENCE [LARGE SCALE GENOMIC DNA]</scope>
    <source>
        <strain evidence="1 2">CMES1059</strain>
    </source>
</reference>
<name>A0ACC3YI55_COLTU</name>